<dbReference type="RefSeq" id="WP_012876969.1">
    <property type="nucleotide sequence ID" value="NC_013530.1"/>
</dbReference>
<feature type="chain" id="PRO_5038520386" evidence="1">
    <location>
        <begin position="22"/>
        <end position="436"/>
    </location>
</feature>
<keyword evidence="1" id="KW-0732">Signal</keyword>
<dbReference type="PROSITE" id="PS51257">
    <property type="entry name" value="PROKAR_LIPOPROTEIN"/>
    <property type="match status" value="1"/>
</dbReference>
<dbReference type="SUPFAM" id="SSF53850">
    <property type="entry name" value="Periplasmic binding protein-like II"/>
    <property type="match status" value="1"/>
</dbReference>
<accession>D1BUI3</accession>
<dbReference type="HOGENOM" id="CLU_031285_12_0_11"/>
<dbReference type="PANTHER" id="PTHR43649:SF14">
    <property type="entry name" value="BLR3389 PROTEIN"/>
    <property type="match status" value="1"/>
</dbReference>
<evidence type="ECO:0000313" key="3">
    <source>
        <dbReference type="Proteomes" id="UP000002255"/>
    </source>
</evidence>
<dbReference type="Gene3D" id="3.40.190.10">
    <property type="entry name" value="Periplasmic binding protein-like II"/>
    <property type="match status" value="2"/>
</dbReference>
<dbReference type="PANTHER" id="PTHR43649">
    <property type="entry name" value="ARABINOSE-BINDING PROTEIN-RELATED"/>
    <property type="match status" value="1"/>
</dbReference>
<proteinExistence type="predicted"/>
<evidence type="ECO:0000256" key="1">
    <source>
        <dbReference type="SAM" id="SignalP"/>
    </source>
</evidence>
<dbReference type="AlphaFoldDB" id="D1BUI3"/>
<dbReference type="STRING" id="446471.Xcel_0185"/>
<evidence type="ECO:0000313" key="2">
    <source>
        <dbReference type="EMBL" id="ACZ29224.1"/>
    </source>
</evidence>
<sequence length="436" mass="46063">MTTTKRAASALALGAAIALLASGCAGRAAPGGLDNVQTITWWHNSTQTAAKDYYDKVANDFERDHPGVNVEVTALEHSDMLARLDATLESDDPEQVPDVFMSRGGGELEGEVAAGVTRDLTKVAAEELAKISRFTNDYTVDGKVYALPYSMGIVGFYYNTDLFEQAGITEVNPSPTIDEFNGWIDQLQAAGIPPISVGAGDKWPAAHYWFYNVVRECTYDTVEAAIASKSYADPCFLRAGESLSALVAKQPFNEGYATTAAQEGPTSASGLLANGQVAMELAGHWEPGLVGGLRADGTVPDTLSWFAYPTFPGQAGDPLDQMGGGDAWEVSTSAPDVAVDLAKYLLSDEVQKGFAELNMGLPTNPAAADSIAFPALQDLVAVRDKASRAPQLYLDTRLGSKIGDPLVAEIYKVFTGESGAQQVVDAINAAANGSTE</sequence>
<gene>
    <name evidence="2" type="ordered locus">Xcel_0185</name>
</gene>
<dbReference type="InterPro" id="IPR006059">
    <property type="entry name" value="SBP"/>
</dbReference>
<dbReference type="OrthoDB" id="8317736at2"/>
<feature type="signal peptide" evidence="1">
    <location>
        <begin position="1"/>
        <end position="21"/>
    </location>
</feature>
<keyword evidence="3" id="KW-1185">Reference proteome</keyword>
<dbReference type="eggNOG" id="COG1653">
    <property type="taxonomic scope" value="Bacteria"/>
</dbReference>
<protein>
    <submittedName>
        <fullName evidence="2">Extracellular solute-binding protein family 1</fullName>
    </submittedName>
</protein>
<reference evidence="2 3" key="2">
    <citation type="journal article" date="2010" name="Stand. Genomic Sci.">
        <title>Complete genome sequence of Xylanimonas cellulosilytica type strain (XIL07).</title>
        <authorList>
            <person name="Foster B."/>
            <person name="Pukall R."/>
            <person name="Abt B."/>
            <person name="Nolan M."/>
            <person name="Glavina Del Rio T."/>
            <person name="Chen F."/>
            <person name="Lucas S."/>
            <person name="Tice H."/>
            <person name="Pitluck S."/>
            <person name="Cheng J.-F."/>
            <person name="Chertkov O."/>
            <person name="Brettin T."/>
            <person name="Han C."/>
            <person name="Detter J.C."/>
            <person name="Bruce D."/>
            <person name="Goodwin L."/>
            <person name="Ivanova N."/>
            <person name="Mavromatis K."/>
            <person name="Pati A."/>
            <person name="Mikhailova N."/>
            <person name="Chen A."/>
            <person name="Palaniappan K."/>
            <person name="Land M."/>
            <person name="Hauser L."/>
            <person name="Chang Y.-J."/>
            <person name="Jeffries C.D."/>
            <person name="Chain P."/>
            <person name="Rohde M."/>
            <person name="Goeker M."/>
            <person name="Bristow J."/>
            <person name="Eisen J.A."/>
            <person name="Markowitz V."/>
            <person name="Hugenholtz P."/>
            <person name="Kyrpides N.C."/>
            <person name="Klenk H.-P."/>
            <person name="Lapidus A."/>
        </authorList>
    </citation>
    <scope>NUCLEOTIDE SEQUENCE [LARGE SCALE GENOMIC DNA]</scope>
    <source>
        <strain evidence="3">DSM 15894 / CECT 5975 / LMG 20990 / XIL07</strain>
    </source>
</reference>
<dbReference type="Proteomes" id="UP000002255">
    <property type="component" value="Chromosome"/>
</dbReference>
<name>D1BUI3_XYLCX</name>
<dbReference type="KEGG" id="xce:Xcel_0185"/>
<dbReference type="Pfam" id="PF01547">
    <property type="entry name" value="SBP_bac_1"/>
    <property type="match status" value="1"/>
</dbReference>
<organism evidence="2 3">
    <name type="scientific">Xylanimonas cellulosilytica (strain DSM 15894 / JCM 12276 / CECT 5975 / KCTC 9989 / LMG 20990 / NBRC 107835 / XIL07)</name>
    <dbReference type="NCBI Taxonomy" id="446471"/>
    <lineage>
        <taxon>Bacteria</taxon>
        <taxon>Bacillati</taxon>
        <taxon>Actinomycetota</taxon>
        <taxon>Actinomycetes</taxon>
        <taxon>Micrococcales</taxon>
        <taxon>Promicromonosporaceae</taxon>
        <taxon>Xylanimonas</taxon>
    </lineage>
</organism>
<reference evidence="3" key="1">
    <citation type="submission" date="2009-11" db="EMBL/GenBank/DDBJ databases">
        <title>The complete chromosome of Xylanimonas cellulosilytica DSM 15894.</title>
        <authorList>
            <consortium name="US DOE Joint Genome Institute (JGI-PGF)"/>
            <person name="Lucas S."/>
            <person name="Copeland A."/>
            <person name="Lapidus A."/>
            <person name="Glavina del Rio T."/>
            <person name="Dalin E."/>
            <person name="Tice H."/>
            <person name="Bruce D."/>
            <person name="Goodwin L."/>
            <person name="Pitluck S."/>
            <person name="Kyrpides N."/>
            <person name="Mavromatis K."/>
            <person name="Ivanova N."/>
            <person name="Mikhailova N."/>
            <person name="Foster B."/>
            <person name="Clum A."/>
            <person name="Brettin T."/>
            <person name="Detter J.C."/>
            <person name="Han C."/>
            <person name="Larimer F."/>
            <person name="Land M."/>
            <person name="Hauser L."/>
            <person name="Markowitz V."/>
            <person name="Cheng J.F."/>
            <person name="Hugenholtz P."/>
            <person name="Woyke T."/>
            <person name="Wu D."/>
            <person name="Gehrich-Schroeter G."/>
            <person name="Schneider S."/>
            <person name="Pukall S.R."/>
            <person name="Klenk H.P."/>
            <person name="Eisen J.A."/>
        </authorList>
    </citation>
    <scope>NUCLEOTIDE SEQUENCE [LARGE SCALE GENOMIC DNA]</scope>
    <source>
        <strain evidence="3">DSM 15894 / CECT 5975 / LMG 20990 / XIL07</strain>
    </source>
</reference>
<dbReference type="InterPro" id="IPR050490">
    <property type="entry name" value="Bact_solute-bd_prot1"/>
</dbReference>
<dbReference type="EMBL" id="CP001821">
    <property type="protein sequence ID" value="ACZ29224.1"/>
    <property type="molecule type" value="Genomic_DNA"/>
</dbReference>